<dbReference type="Proteomes" id="UP001433268">
    <property type="component" value="Unassembled WGS sequence"/>
</dbReference>
<proteinExistence type="predicted"/>
<keyword evidence="2" id="KW-1185">Reference proteome</keyword>
<evidence type="ECO:0000313" key="2">
    <source>
        <dbReference type="Proteomes" id="UP001433268"/>
    </source>
</evidence>
<organism evidence="1 2">
    <name type="scientific">Apiospora hydei</name>
    <dbReference type="NCBI Taxonomy" id="1337664"/>
    <lineage>
        <taxon>Eukaryota</taxon>
        <taxon>Fungi</taxon>
        <taxon>Dikarya</taxon>
        <taxon>Ascomycota</taxon>
        <taxon>Pezizomycotina</taxon>
        <taxon>Sordariomycetes</taxon>
        <taxon>Xylariomycetidae</taxon>
        <taxon>Amphisphaeriales</taxon>
        <taxon>Apiosporaceae</taxon>
        <taxon>Apiospora</taxon>
    </lineage>
</organism>
<comment type="caution">
    <text evidence="1">The sequence shown here is derived from an EMBL/GenBank/DDBJ whole genome shotgun (WGS) entry which is preliminary data.</text>
</comment>
<gene>
    <name evidence="1" type="ORF">PG997_000600</name>
</gene>
<sequence>MLLGPSNDSVMKDYVLQRLIGSTLKDIMHNKPAADGETYYPEAEFEERLEIDDGEFFLQKMEIRATLKLQN</sequence>
<accession>A0ABR1XB91</accession>
<name>A0ABR1XB91_9PEZI</name>
<dbReference type="GeneID" id="92037975"/>
<dbReference type="RefSeq" id="XP_066674688.1">
    <property type="nucleotide sequence ID" value="XM_066804915.1"/>
</dbReference>
<evidence type="ECO:0000313" key="1">
    <source>
        <dbReference type="EMBL" id="KAK8093915.1"/>
    </source>
</evidence>
<protein>
    <submittedName>
        <fullName evidence="1">Uncharacterized protein</fullName>
    </submittedName>
</protein>
<dbReference type="EMBL" id="JAQQWN010000002">
    <property type="protein sequence ID" value="KAK8093915.1"/>
    <property type="molecule type" value="Genomic_DNA"/>
</dbReference>
<reference evidence="1 2" key="1">
    <citation type="submission" date="2023-01" db="EMBL/GenBank/DDBJ databases">
        <title>Analysis of 21 Apiospora genomes using comparative genomics revels a genus with tremendous synthesis potential of carbohydrate active enzymes and secondary metabolites.</title>
        <authorList>
            <person name="Sorensen T."/>
        </authorList>
    </citation>
    <scope>NUCLEOTIDE SEQUENCE [LARGE SCALE GENOMIC DNA]</scope>
    <source>
        <strain evidence="1 2">CBS 114990</strain>
    </source>
</reference>